<protein>
    <submittedName>
        <fullName evidence="3">Acyl-CoA carboxylase subunit beta</fullName>
        <ecNumber evidence="3">6.-.-.-</ecNumber>
    </submittedName>
</protein>
<dbReference type="PROSITE" id="PS50989">
    <property type="entry name" value="COA_CT_CTER"/>
    <property type="match status" value="1"/>
</dbReference>
<feature type="domain" description="CoA carboxyltransferase C-terminal" evidence="2">
    <location>
        <begin position="255"/>
        <end position="508"/>
    </location>
</feature>
<dbReference type="PANTHER" id="PTHR22855:SF13">
    <property type="entry name" value="METHYLCROTONOYL-COA CARBOXYLASE BETA CHAIN, MITOCHONDRIAL"/>
    <property type="match status" value="1"/>
</dbReference>
<keyword evidence="3" id="KW-0436">Ligase</keyword>
<proteinExistence type="predicted"/>
<evidence type="ECO:0000259" key="2">
    <source>
        <dbReference type="PROSITE" id="PS50989"/>
    </source>
</evidence>
<dbReference type="Pfam" id="PF01039">
    <property type="entry name" value="Carboxyl_trans"/>
    <property type="match status" value="1"/>
</dbReference>
<reference evidence="3" key="1">
    <citation type="submission" date="2023-07" db="EMBL/GenBank/DDBJ databases">
        <title>Fictibacillus sp. isolated from freshwater pond.</title>
        <authorList>
            <person name="Kirdat K."/>
            <person name="Bhat A."/>
            <person name="Mourya A."/>
            <person name="Yadav A."/>
        </authorList>
    </citation>
    <scope>NUCLEOTIDE SEQUENCE</scope>
    <source>
        <strain evidence="3">NE201</strain>
    </source>
</reference>
<feature type="domain" description="CoA carboxyltransferase N-terminal" evidence="1">
    <location>
        <begin position="2"/>
        <end position="256"/>
    </location>
</feature>
<dbReference type="Proteomes" id="UP001172721">
    <property type="component" value="Unassembled WGS sequence"/>
</dbReference>
<dbReference type="InterPro" id="IPR011762">
    <property type="entry name" value="COA_CT_N"/>
</dbReference>
<dbReference type="InterPro" id="IPR034733">
    <property type="entry name" value="AcCoA_carboxyl_beta"/>
</dbReference>
<dbReference type="GO" id="GO:0016874">
    <property type="term" value="F:ligase activity"/>
    <property type="evidence" value="ECO:0007669"/>
    <property type="project" value="UniProtKB-KW"/>
</dbReference>
<keyword evidence="4" id="KW-1185">Reference proteome</keyword>
<dbReference type="PANTHER" id="PTHR22855">
    <property type="entry name" value="ACETYL, PROPIONYL, PYRUVATE, AND GLUTACONYL CARBOXYLASE-RELATED"/>
    <property type="match status" value="1"/>
</dbReference>
<organism evidence="3 4">
    <name type="scientific">Fictibacillus fluitans</name>
    <dbReference type="NCBI Taxonomy" id="3058422"/>
    <lineage>
        <taxon>Bacteria</taxon>
        <taxon>Bacillati</taxon>
        <taxon>Bacillota</taxon>
        <taxon>Bacilli</taxon>
        <taxon>Bacillales</taxon>
        <taxon>Fictibacillaceae</taxon>
        <taxon>Fictibacillus</taxon>
    </lineage>
</organism>
<dbReference type="InterPro" id="IPR045190">
    <property type="entry name" value="MCCB/AccD1-like"/>
</dbReference>
<gene>
    <name evidence="3" type="ORF">QYB97_03530</name>
</gene>
<dbReference type="PROSITE" id="PS50980">
    <property type="entry name" value="COA_CT_NTER"/>
    <property type="match status" value="1"/>
</dbReference>
<evidence type="ECO:0000313" key="3">
    <source>
        <dbReference type="EMBL" id="MDN4523526.1"/>
    </source>
</evidence>
<dbReference type="InterPro" id="IPR029045">
    <property type="entry name" value="ClpP/crotonase-like_dom_sf"/>
</dbReference>
<name>A0ABT8HS00_9BACL</name>
<dbReference type="EC" id="6.-.-.-" evidence="3"/>
<dbReference type="SUPFAM" id="SSF52096">
    <property type="entry name" value="ClpP/crotonase"/>
    <property type="match status" value="2"/>
</dbReference>
<evidence type="ECO:0000259" key="1">
    <source>
        <dbReference type="PROSITE" id="PS50980"/>
    </source>
</evidence>
<sequence length="513" mass="56431">MDSTKTDLSYETVVSKIKEGGSEKYHAKNASQNKLFARERLSLLFDDGEFYEEDGLFANNQAGDLPADGVITVTGKINGQTVCAMANDSTVKAGSWGARTVEKIIRIQETAQRLKVPMLYLVDSAGARITDQIDMFPNRRGAGRIFYNQVKMSGMVPQVCLLFGPSAAGGAYIPAFCDVVIMVDQNASMYLGSPRMAEKVIGEKVTLEEMGGARMHCSVSGCGDILAVDEKEAITYARTYLTYFPANYKHKPKITEEKPPVPGREIGEIVPENQNVPFDMYELINRVADEGSFFEIKKLFAAELVTGFARIKGRAVGLIANQPKVKGGVLFVDSADKAAKFITLCDAFNIPVLFLADVPGFMIGTKVERAGIIRHGAKLIAAMSDVTVPKISVIVRKAYGAGLYAMAGPAFEPDCCIALPTAQIAVMGPEAAVNAVYSNKINEIEDPKERVMYVQQKQQEYKEHIDVYKLASELIIDDIVEPSHLRETLYQRLVFLDSKEMVFSERKHPVYPV</sequence>
<dbReference type="Gene3D" id="3.90.226.10">
    <property type="entry name" value="2-enoyl-CoA Hydratase, Chain A, domain 1"/>
    <property type="match status" value="2"/>
</dbReference>
<dbReference type="EMBL" id="JAUHTR010000001">
    <property type="protein sequence ID" value="MDN4523526.1"/>
    <property type="molecule type" value="Genomic_DNA"/>
</dbReference>
<accession>A0ABT8HS00</accession>
<comment type="caution">
    <text evidence="3">The sequence shown here is derived from an EMBL/GenBank/DDBJ whole genome shotgun (WGS) entry which is preliminary data.</text>
</comment>
<dbReference type="InterPro" id="IPR011763">
    <property type="entry name" value="COA_CT_C"/>
</dbReference>
<dbReference type="RefSeq" id="WP_301164553.1">
    <property type="nucleotide sequence ID" value="NZ_JAUHTR010000001.1"/>
</dbReference>
<evidence type="ECO:0000313" key="4">
    <source>
        <dbReference type="Proteomes" id="UP001172721"/>
    </source>
</evidence>